<evidence type="ECO:0000256" key="2">
    <source>
        <dbReference type="SAM" id="Phobius"/>
    </source>
</evidence>
<dbReference type="Proteomes" id="UP000004835">
    <property type="component" value="Unassembled WGS sequence"/>
</dbReference>
<keyword evidence="2" id="KW-0812">Transmembrane</keyword>
<feature type="region of interest" description="Disordered" evidence="1">
    <location>
        <begin position="42"/>
        <end position="67"/>
    </location>
</feature>
<evidence type="ECO:0000256" key="3">
    <source>
        <dbReference type="SAM" id="SignalP"/>
    </source>
</evidence>
<evidence type="ECO:0000313" key="5">
    <source>
        <dbReference type="Proteomes" id="UP000004835"/>
    </source>
</evidence>
<accession>F0EKI0</accession>
<protein>
    <submittedName>
        <fullName evidence="4">LPXTG-motif cell wall anchor domain protein</fullName>
    </submittedName>
</protein>
<gene>
    <name evidence="4" type="ORF">HMPREF9087_1886</name>
</gene>
<feature type="signal peptide" evidence="3">
    <location>
        <begin position="1"/>
        <end position="25"/>
    </location>
</feature>
<feature type="transmembrane region" description="Helical" evidence="2">
    <location>
        <begin position="83"/>
        <end position="101"/>
    </location>
</feature>
<reference evidence="4 5" key="1">
    <citation type="submission" date="2011-01" db="EMBL/GenBank/DDBJ databases">
        <authorList>
            <person name="Muzny D."/>
            <person name="Qin X."/>
            <person name="Deng J."/>
            <person name="Jiang H."/>
            <person name="Liu Y."/>
            <person name="Qu J."/>
            <person name="Song X.-Z."/>
            <person name="Zhang L."/>
            <person name="Thornton R."/>
            <person name="Coyle M."/>
            <person name="Francisco L."/>
            <person name="Jackson L."/>
            <person name="Javaid M."/>
            <person name="Korchina V."/>
            <person name="Kovar C."/>
            <person name="Mata R."/>
            <person name="Mathew T."/>
            <person name="Ngo R."/>
            <person name="Nguyen L."/>
            <person name="Nguyen N."/>
            <person name="Okwuonu G."/>
            <person name="Ongeri F."/>
            <person name="Pham C."/>
            <person name="Simmons D."/>
            <person name="Wilczek-Boney K."/>
            <person name="Hale W."/>
            <person name="Jakkamsetti A."/>
            <person name="Pham P."/>
            <person name="Ruth R."/>
            <person name="San Lucas F."/>
            <person name="Warren J."/>
            <person name="Zhang J."/>
            <person name="Zhao Z."/>
            <person name="Zhou C."/>
            <person name="Zhu D."/>
            <person name="Lee S."/>
            <person name="Bess C."/>
            <person name="Blankenburg K."/>
            <person name="Forbes L."/>
            <person name="Fu Q."/>
            <person name="Gubbala S."/>
            <person name="Hirani K."/>
            <person name="Jayaseelan J.C."/>
            <person name="Lara F."/>
            <person name="Munidasa M."/>
            <person name="Palculict T."/>
            <person name="Patil S."/>
            <person name="Pu L.-L."/>
            <person name="Saada N."/>
            <person name="Tang L."/>
            <person name="Weissenberger G."/>
            <person name="Zhu Y."/>
            <person name="Hemphill L."/>
            <person name="Shang Y."/>
            <person name="Youmans B."/>
            <person name="Ayvaz T."/>
            <person name="Ross M."/>
            <person name="Santibanez J."/>
            <person name="Aqrawi P."/>
            <person name="Gross S."/>
            <person name="Joshi V."/>
            <person name="Fowler G."/>
            <person name="Nazareth L."/>
            <person name="Reid J."/>
            <person name="Worley K."/>
            <person name="Petrosino J."/>
            <person name="Highlander S."/>
            <person name="Gibbs R."/>
        </authorList>
    </citation>
    <scope>NUCLEOTIDE SEQUENCE [LARGE SCALE GENOMIC DNA]</scope>
    <source>
        <strain evidence="4 5">ATCC 12755</strain>
    </source>
</reference>
<keyword evidence="2" id="KW-1133">Transmembrane helix</keyword>
<dbReference type="EMBL" id="AEWT01000016">
    <property type="protein sequence ID" value="EGC69271.1"/>
    <property type="molecule type" value="Genomic_DNA"/>
</dbReference>
<evidence type="ECO:0000313" key="4">
    <source>
        <dbReference type="EMBL" id="EGC69271.1"/>
    </source>
</evidence>
<feature type="chain" id="PRO_5039417809" evidence="3">
    <location>
        <begin position="26"/>
        <end position="108"/>
    </location>
</feature>
<dbReference type="AlphaFoldDB" id="F0EKI0"/>
<evidence type="ECO:0000256" key="1">
    <source>
        <dbReference type="SAM" id="MobiDB-lite"/>
    </source>
</evidence>
<proteinExistence type="predicted"/>
<sequence>MKRKSRVKKNSLVLLLILMIGSFCSFVPSAVANTTTGNIEFYEGPTETASSDSIDEEIEPPPSQETVTNVEEPLPQLAETNHFWLPLIGGFFISLTLIICIKKRRMAK</sequence>
<keyword evidence="3" id="KW-0732">Signal</keyword>
<name>F0EKI0_ENTCA</name>
<keyword evidence="2" id="KW-0472">Membrane</keyword>
<comment type="caution">
    <text evidence="4">The sequence shown here is derived from an EMBL/GenBank/DDBJ whole genome shotgun (WGS) entry which is preliminary data.</text>
</comment>
<dbReference type="HOGENOM" id="CLU_2272977_0_0_9"/>
<organism evidence="4 5">
    <name type="scientific">Enterococcus casseliflavus ATCC 12755</name>
    <dbReference type="NCBI Taxonomy" id="888066"/>
    <lineage>
        <taxon>Bacteria</taxon>
        <taxon>Bacillati</taxon>
        <taxon>Bacillota</taxon>
        <taxon>Bacilli</taxon>
        <taxon>Lactobacillales</taxon>
        <taxon>Enterococcaceae</taxon>
        <taxon>Enterococcus</taxon>
    </lineage>
</organism>